<proteinExistence type="predicted"/>
<name>A0A2C7A7H1_9PROT</name>
<sequence length="298" mass="31747">MPELTAPPLETPPLDTLLEPLLAAARRHETPCGEGRMVWHEWGEGRAGEAPVVLLHGGSGSWRHWARNIPALAARQRVLAADLPGLGESDMPPRTDSPDAIAAIVAAGAEALLGGARYRLVGFSFGAMIGGHVARQVPERLASFTLVGAGAMGLRRRPTPMQPVRSLEGPAREAANRANLAALMLAHPGSIDATALALQDWHVRHARLRSRPFSGTTALRDALQGLPVPLSGIWGELDSTATPWLQDRLDLLRALQSDVALAVVPDAGHWVMWEAPDAFNAALLEVWGARCSTGDGRP</sequence>
<dbReference type="SUPFAM" id="SSF53474">
    <property type="entry name" value="alpha/beta-Hydrolases"/>
    <property type="match status" value="1"/>
</dbReference>
<keyword evidence="2" id="KW-0378">Hydrolase</keyword>
<evidence type="ECO:0000259" key="1">
    <source>
        <dbReference type="Pfam" id="PF12697"/>
    </source>
</evidence>
<protein>
    <submittedName>
        <fullName evidence="2">Alpha/beta hydrolase</fullName>
    </submittedName>
</protein>
<dbReference type="PANTHER" id="PTHR43798">
    <property type="entry name" value="MONOACYLGLYCEROL LIPASE"/>
    <property type="match status" value="1"/>
</dbReference>
<keyword evidence="3" id="KW-1185">Reference proteome</keyword>
<dbReference type="GO" id="GO:0016787">
    <property type="term" value="F:hydrolase activity"/>
    <property type="evidence" value="ECO:0007669"/>
    <property type="project" value="UniProtKB-KW"/>
</dbReference>
<accession>A0A2C7A7H1</accession>
<evidence type="ECO:0000313" key="2">
    <source>
        <dbReference type="EMBL" id="PHK94310.1"/>
    </source>
</evidence>
<comment type="caution">
    <text evidence="2">The sequence shown here is derived from an EMBL/GenBank/DDBJ whole genome shotgun (WGS) entry which is preliminary data.</text>
</comment>
<dbReference type="InterPro" id="IPR000073">
    <property type="entry name" value="AB_hydrolase_1"/>
</dbReference>
<dbReference type="PRINTS" id="PR00111">
    <property type="entry name" value="ABHYDROLASE"/>
</dbReference>
<organism evidence="2 3">
    <name type="scientific">Teichococcus rhizosphaerae</name>
    <dbReference type="NCBI Taxonomy" id="1335062"/>
    <lineage>
        <taxon>Bacteria</taxon>
        <taxon>Pseudomonadati</taxon>
        <taxon>Pseudomonadota</taxon>
        <taxon>Alphaproteobacteria</taxon>
        <taxon>Acetobacterales</taxon>
        <taxon>Roseomonadaceae</taxon>
        <taxon>Roseomonas</taxon>
    </lineage>
</organism>
<gene>
    <name evidence="2" type="ORF">CR162_14375</name>
</gene>
<dbReference type="Pfam" id="PF12697">
    <property type="entry name" value="Abhydrolase_6"/>
    <property type="match status" value="1"/>
</dbReference>
<dbReference type="GO" id="GO:0016020">
    <property type="term" value="C:membrane"/>
    <property type="evidence" value="ECO:0007669"/>
    <property type="project" value="TreeGrafter"/>
</dbReference>
<dbReference type="OrthoDB" id="9815441at2"/>
<dbReference type="InterPro" id="IPR050266">
    <property type="entry name" value="AB_hydrolase_sf"/>
</dbReference>
<dbReference type="RefSeq" id="WP_099096224.1">
    <property type="nucleotide sequence ID" value="NZ_PDNU01000028.1"/>
</dbReference>
<dbReference type="Gene3D" id="3.40.50.1820">
    <property type="entry name" value="alpha/beta hydrolase"/>
    <property type="match status" value="1"/>
</dbReference>
<reference evidence="2 3" key="1">
    <citation type="submission" date="2017-10" db="EMBL/GenBank/DDBJ databases">
        <authorList>
            <person name="Banno H."/>
            <person name="Chua N.-H."/>
        </authorList>
    </citation>
    <scope>NUCLEOTIDE SEQUENCE [LARGE SCALE GENOMIC DNA]</scope>
    <source>
        <strain evidence="2 3">YW11</strain>
    </source>
</reference>
<feature type="domain" description="AB hydrolase-1" evidence="1">
    <location>
        <begin position="52"/>
        <end position="282"/>
    </location>
</feature>
<dbReference type="Proteomes" id="UP000223527">
    <property type="component" value="Unassembled WGS sequence"/>
</dbReference>
<dbReference type="InterPro" id="IPR029058">
    <property type="entry name" value="AB_hydrolase_fold"/>
</dbReference>
<dbReference type="PANTHER" id="PTHR43798:SF33">
    <property type="entry name" value="HYDROLASE, PUTATIVE (AFU_ORTHOLOGUE AFUA_2G14860)-RELATED"/>
    <property type="match status" value="1"/>
</dbReference>
<dbReference type="AlphaFoldDB" id="A0A2C7A7H1"/>
<evidence type="ECO:0000313" key="3">
    <source>
        <dbReference type="Proteomes" id="UP000223527"/>
    </source>
</evidence>
<dbReference type="EMBL" id="PDNU01000028">
    <property type="protein sequence ID" value="PHK94310.1"/>
    <property type="molecule type" value="Genomic_DNA"/>
</dbReference>